<keyword evidence="2" id="KW-1185">Reference proteome</keyword>
<comment type="caution">
    <text evidence="1">The sequence shown here is derived from an EMBL/GenBank/DDBJ whole genome shotgun (WGS) entry which is preliminary data.</text>
</comment>
<name>A0ABV2QHZ3_9MICO</name>
<proteinExistence type="predicted"/>
<evidence type="ECO:0000313" key="2">
    <source>
        <dbReference type="Proteomes" id="UP001549257"/>
    </source>
</evidence>
<protein>
    <submittedName>
        <fullName evidence="1">Uncharacterized protein</fullName>
    </submittedName>
</protein>
<organism evidence="1 2">
    <name type="scientific">Conyzicola nivalis</name>
    <dbReference type="NCBI Taxonomy" id="1477021"/>
    <lineage>
        <taxon>Bacteria</taxon>
        <taxon>Bacillati</taxon>
        <taxon>Actinomycetota</taxon>
        <taxon>Actinomycetes</taxon>
        <taxon>Micrococcales</taxon>
        <taxon>Microbacteriaceae</taxon>
        <taxon>Conyzicola</taxon>
    </lineage>
</organism>
<accession>A0ABV2QHZ3</accession>
<sequence>MKGVARTFEQTVTPEGGVIGNAAALSGTLTVSGECLTLDGVPLLMPSHSSAWDGTTLSIGAYRFRLGDAVELAGGMVPLASMREAGRDDVLDRCGDIEPIGVTGFDAPR</sequence>
<dbReference type="EMBL" id="JBEPSJ010000001">
    <property type="protein sequence ID" value="MET4580667.1"/>
    <property type="molecule type" value="Genomic_DNA"/>
</dbReference>
<reference evidence="1 2" key="1">
    <citation type="submission" date="2024-06" db="EMBL/GenBank/DDBJ databases">
        <title>Sorghum-associated microbial communities from plants grown in Nebraska, USA.</title>
        <authorList>
            <person name="Schachtman D."/>
        </authorList>
    </citation>
    <scope>NUCLEOTIDE SEQUENCE [LARGE SCALE GENOMIC DNA]</scope>
    <source>
        <strain evidence="1 2">2857</strain>
    </source>
</reference>
<gene>
    <name evidence="1" type="ORF">ABIE21_000157</name>
</gene>
<evidence type="ECO:0000313" key="1">
    <source>
        <dbReference type="EMBL" id="MET4580667.1"/>
    </source>
</evidence>
<dbReference type="RefSeq" id="WP_354022883.1">
    <property type="nucleotide sequence ID" value="NZ_JBEPSJ010000001.1"/>
</dbReference>
<dbReference type="Proteomes" id="UP001549257">
    <property type="component" value="Unassembled WGS sequence"/>
</dbReference>